<dbReference type="InterPro" id="IPR030808">
    <property type="entry name" value="Glycosyl_04372"/>
</dbReference>
<proteinExistence type="predicted"/>
<keyword evidence="2" id="KW-1185">Reference proteome</keyword>
<dbReference type="NCBIfam" id="TIGR04372">
    <property type="entry name" value="glycosyl_04372"/>
    <property type="match status" value="1"/>
</dbReference>
<evidence type="ECO:0000313" key="2">
    <source>
        <dbReference type="Proteomes" id="UP000325797"/>
    </source>
</evidence>
<dbReference type="AlphaFoldDB" id="A0A5J6MT76"/>
<reference evidence="1 2" key="1">
    <citation type="submission" date="2019-08" db="EMBL/GenBank/DDBJ databases">
        <title>Hyperibacter terrae gen. nov., sp. nov. and Hyperibacter viscosus sp. nov., two new members in the family Rhodospirillaceae isolated from the rhizosphere of Hypericum perforatum.</title>
        <authorList>
            <person name="Noviana Z."/>
        </authorList>
    </citation>
    <scope>NUCLEOTIDE SEQUENCE [LARGE SCALE GENOMIC DNA]</scope>
    <source>
        <strain evidence="1 2">R5959</strain>
    </source>
</reference>
<name>A0A5J6MT76_9PROT</name>
<dbReference type="Proteomes" id="UP000325797">
    <property type="component" value="Chromosome"/>
</dbReference>
<dbReference type="SUPFAM" id="SSF53756">
    <property type="entry name" value="UDP-Glycosyltransferase/glycogen phosphorylase"/>
    <property type="match status" value="1"/>
</dbReference>
<dbReference type="KEGG" id="hadh:FRZ61_03780"/>
<organism evidence="1 2">
    <name type="scientific">Hypericibacter adhaerens</name>
    <dbReference type="NCBI Taxonomy" id="2602016"/>
    <lineage>
        <taxon>Bacteria</taxon>
        <taxon>Pseudomonadati</taxon>
        <taxon>Pseudomonadota</taxon>
        <taxon>Alphaproteobacteria</taxon>
        <taxon>Rhodospirillales</taxon>
        <taxon>Dongiaceae</taxon>
        <taxon>Hypericibacter</taxon>
    </lineage>
</organism>
<protein>
    <submittedName>
        <fullName evidence="1">Uncharacterized protein</fullName>
    </submittedName>
</protein>
<dbReference type="EMBL" id="CP042582">
    <property type="protein sequence ID" value="QEX20461.1"/>
    <property type="molecule type" value="Genomic_DNA"/>
</dbReference>
<gene>
    <name evidence="1" type="ORF">FRZ61_03780</name>
</gene>
<accession>A0A5J6MT76</accession>
<dbReference type="RefSeq" id="WP_191909253.1">
    <property type="nucleotide sequence ID" value="NZ_CP042582.1"/>
</dbReference>
<evidence type="ECO:0000313" key="1">
    <source>
        <dbReference type="EMBL" id="QEX20461.1"/>
    </source>
</evidence>
<sequence>MSSQGLPPYFNRKSVRPSHLYRDIGRNAERPFMILGTVLETSLGDLLAKTVVLSTLKDQFDHARLIVRYSDIRPYSADVISLSPNIDHATPLKGERPRWLAEWIPDMRPWLPLGRWTLGREKMPAAFYDLVVIEPMMDVRMVHGLDHPVPLRIPAAKEEPLRRRLEGLGLDPARWYATIHYRTSNYGHKLDKSPLRNGEPESYRQLVDYIIDELGGQVVQLGHPEMTPFPARPGFVDLSRIEDAFMLQAYAVCHSRFMVAGPSGPIMLGFSFQVPLGVVDATDGYGGWGDMEQVILTHEITTPEGQVLMNRPLLESGLLDKVELNRRLREGANLQIRKNTGEELAAVARHLFDRTTDVAGWRPPCRQPPRQKPNHLIWPPKTHENMRFFGE</sequence>